<evidence type="ECO:0000259" key="1">
    <source>
        <dbReference type="Pfam" id="PF00483"/>
    </source>
</evidence>
<dbReference type="Gene3D" id="3.90.550.10">
    <property type="entry name" value="Spore Coat Polysaccharide Biosynthesis Protein SpsA, Chain A"/>
    <property type="match status" value="1"/>
</dbReference>
<dbReference type="InterPro" id="IPR029044">
    <property type="entry name" value="Nucleotide-diphossugar_trans"/>
</dbReference>
<dbReference type="EMBL" id="LBVU01000004">
    <property type="protein sequence ID" value="KKQ91776.1"/>
    <property type="molecule type" value="Genomic_DNA"/>
</dbReference>
<dbReference type="SUPFAM" id="SSF159283">
    <property type="entry name" value="Guanosine diphospho-D-mannose pyrophosphorylase/mannose-6-phosphate isomerase linker domain"/>
    <property type="match status" value="1"/>
</dbReference>
<dbReference type="GO" id="GO:0004475">
    <property type="term" value="F:mannose-1-phosphate guanylyltransferase (GTP) activity"/>
    <property type="evidence" value="ECO:0007669"/>
    <property type="project" value="InterPro"/>
</dbReference>
<dbReference type="CDD" id="cd02509">
    <property type="entry name" value="GDP-M1P_Guanylyltransferase"/>
    <property type="match status" value="1"/>
</dbReference>
<gene>
    <name evidence="3" type="ORF">UT17_C0004G0124</name>
</gene>
<accession>A0A0G0PQZ4</accession>
<sequence>MQKDSLNGTSKKDSSGSYKDHLYALILAGGGGTRLWPRSLEKSPKQFLKLFGGKTLVEITGERLSKMLPWEKIYVVTTTKAYGDEIKKLLPKVLIENIIVEPERKDSAAAHALGAIYILNKDPNAVIINAASDHFVTPQLNYENTMFAASKYSYENNCLMAIGIKPLYPHTGLGHLKKGEKVAVSEDRYVFKRDEHVEKPPLELAKKYTDSGEYFWNANHYVWRADTFLKEVEIHAPGLFSGMMTIKEHFEKPDEKDVLAKEYSKFEKISVDYAISEKTANFFMILADYNWTDIGDWNEVWKNLPKDNGGNVIISGDEKGGEVINIDTTDALIQTDGRLIAVIDVDNVVIVDTKEALLVMSKSHAQDVKKVVEKLKAENRTELL</sequence>
<evidence type="ECO:0000313" key="3">
    <source>
        <dbReference type="EMBL" id="KKQ91776.1"/>
    </source>
</evidence>
<proteinExistence type="predicted"/>
<dbReference type="InterPro" id="IPR049577">
    <property type="entry name" value="GMPP_N"/>
</dbReference>
<protein>
    <submittedName>
        <fullName evidence="3">Mannose-1-phosphate guanylyltransferase</fullName>
    </submittedName>
</protein>
<dbReference type="GO" id="GO:0009298">
    <property type="term" value="P:GDP-mannose biosynthetic process"/>
    <property type="evidence" value="ECO:0007669"/>
    <property type="project" value="TreeGrafter"/>
</dbReference>
<dbReference type="SUPFAM" id="SSF53448">
    <property type="entry name" value="Nucleotide-diphospho-sugar transferases"/>
    <property type="match status" value="1"/>
</dbReference>
<dbReference type="Pfam" id="PF22640">
    <property type="entry name" value="ManC_GMP_beta-helix"/>
    <property type="match status" value="1"/>
</dbReference>
<comment type="caution">
    <text evidence="3">The sequence shown here is derived from an EMBL/GenBank/DDBJ whole genome shotgun (WGS) entry which is preliminary data.</text>
</comment>
<evidence type="ECO:0000259" key="2">
    <source>
        <dbReference type="Pfam" id="PF22640"/>
    </source>
</evidence>
<evidence type="ECO:0000313" key="4">
    <source>
        <dbReference type="Proteomes" id="UP000034774"/>
    </source>
</evidence>
<dbReference type="PANTHER" id="PTHR46390">
    <property type="entry name" value="MANNOSE-1-PHOSPHATE GUANYLYLTRANSFERASE"/>
    <property type="match status" value="1"/>
</dbReference>
<dbReference type="STRING" id="1618572.UT17_C0004G0124"/>
<dbReference type="InterPro" id="IPR054566">
    <property type="entry name" value="ManC/GMP-like_b-helix"/>
</dbReference>
<keyword evidence="3" id="KW-0808">Transferase</keyword>
<dbReference type="AlphaFoldDB" id="A0A0G0PQZ4"/>
<feature type="domain" description="MannoseP isomerase/GMP-like beta-helix" evidence="2">
    <location>
        <begin position="321"/>
        <end position="375"/>
    </location>
</feature>
<reference evidence="3 4" key="1">
    <citation type="journal article" date="2015" name="Nature">
        <title>rRNA introns, odd ribosomes, and small enigmatic genomes across a large radiation of phyla.</title>
        <authorList>
            <person name="Brown C.T."/>
            <person name="Hug L.A."/>
            <person name="Thomas B.C."/>
            <person name="Sharon I."/>
            <person name="Castelle C.J."/>
            <person name="Singh A."/>
            <person name="Wilkins M.J."/>
            <person name="Williams K.H."/>
            <person name="Banfield J.F."/>
        </authorList>
    </citation>
    <scope>NUCLEOTIDE SEQUENCE [LARGE SCALE GENOMIC DNA]</scope>
</reference>
<keyword evidence="3" id="KW-0548">Nucleotidyltransferase</keyword>
<dbReference type="PANTHER" id="PTHR46390:SF1">
    <property type="entry name" value="MANNOSE-1-PHOSPHATE GUANYLYLTRANSFERASE"/>
    <property type="match status" value="1"/>
</dbReference>
<organism evidence="3 4">
    <name type="scientific">Candidatus Woesebacteria bacterium GW2011_GWB1_39_10</name>
    <dbReference type="NCBI Taxonomy" id="1618572"/>
    <lineage>
        <taxon>Bacteria</taxon>
        <taxon>Candidatus Woeseibacteriota</taxon>
    </lineage>
</organism>
<dbReference type="InterPro" id="IPR005835">
    <property type="entry name" value="NTP_transferase_dom"/>
</dbReference>
<name>A0A0G0PQZ4_9BACT</name>
<feature type="domain" description="Nucleotidyl transferase" evidence="1">
    <location>
        <begin position="24"/>
        <end position="304"/>
    </location>
</feature>
<dbReference type="Pfam" id="PF00483">
    <property type="entry name" value="NTP_transferase"/>
    <property type="match status" value="1"/>
</dbReference>
<dbReference type="InterPro" id="IPR051161">
    <property type="entry name" value="Mannose-6P_isomerase_type2"/>
</dbReference>
<dbReference type="Proteomes" id="UP000034774">
    <property type="component" value="Unassembled WGS sequence"/>
</dbReference>